<sequence length="333" mass="39497">MVYVSYYNYTLILLSTTFRCTTNEKKLYKESQLDFTHALREDEFIPTLGKSEEEIIFFVSYSRKDKKDVELLISELEKTPYPFIFWKDEQNLISGENFKGNIQEAIEECDFGLLMVSENFESQFIVEHELPHFLEMRSSEISKTKVSIPLFINHKNNAIKKLSYINDETLIFSYEDRSFMELHDRKKFIGGLVSEIFKKVKKQQISYKSTIENLQNIDEVSEVDENFISTKAKLGIDDENFIPTKTKLGIDVVKEIKEWSKVVVKDSYTQMLKIERKPGLIRLREEERKLVQIKENIRKYNQDLIIFLETLKKIKWSYRIKKITLRDFNYGGD</sequence>
<name>A0A6S6U6I6_9BACT</name>
<dbReference type="Gene3D" id="3.40.50.10140">
    <property type="entry name" value="Toll/interleukin-1 receptor homology (TIR) domain"/>
    <property type="match status" value="1"/>
</dbReference>
<proteinExistence type="predicted"/>
<evidence type="ECO:0000259" key="1">
    <source>
        <dbReference type="PROSITE" id="PS50104"/>
    </source>
</evidence>
<protein>
    <recommendedName>
        <fullName evidence="1">TIR domain-containing protein</fullName>
    </recommendedName>
</protein>
<organism evidence="2">
    <name type="scientific">uncultured Sulfurovum sp</name>
    <dbReference type="NCBI Taxonomy" id="269237"/>
    <lineage>
        <taxon>Bacteria</taxon>
        <taxon>Pseudomonadati</taxon>
        <taxon>Campylobacterota</taxon>
        <taxon>Epsilonproteobacteria</taxon>
        <taxon>Campylobacterales</taxon>
        <taxon>Sulfurovaceae</taxon>
        <taxon>Sulfurovum</taxon>
        <taxon>environmental samples</taxon>
    </lineage>
</organism>
<dbReference type="GO" id="GO:0007165">
    <property type="term" value="P:signal transduction"/>
    <property type="evidence" value="ECO:0007669"/>
    <property type="project" value="InterPro"/>
</dbReference>
<dbReference type="InterPro" id="IPR035897">
    <property type="entry name" value="Toll_tir_struct_dom_sf"/>
</dbReference>
<dbReference type="Pfam" id="PF13676">
    <property type="entry name" value="TIR_2"/>
    <property type="match status" value="1"/>
</dbReference>
<dbReference type="AlphaFoldDB" id="A0A6S6U6I6"/>
<dbReference type="SUPFAM" id="SSF52200">
    <property type="entry name" value="Toll/Interleukin receptor TIR domain"/>
    <property type="match status" value="1"/>
</dbReference>
<evidence type="ECO:0000313" key="2">
    <source>
        <dbReference type="EMBL" id="CAA6825887.1"/>
    </source>
</evidence>
<dbReference type="InterPro" id="IPR000157">
    <property type="entry name" value="TIR_dom"/>
</dbReference>
<reference evidence="2" key="1">
    <citation type="submission" date="2020-01" db="EMBL/GenBank/DDBJ databases">
        <authorList>
            <person name="Meier V. D."/>
            <person name="Meier V D."/>
        </authorList>
    </citation>
    <scope>NUCLEOTIDE SEQUENCE</scope>
    <source>
        <strain evidence="2">HLG_WM_MAG_03</strain>
    </source>
</reference>
<feature type="domain" description="TIR" evidence="1">
    <location>
        <begin position="53"/>
        <end position="204"/>
    </location>
</feature>
<accession>A0A6S6U6I6</accession>
<dbReference type="EMBL" id="CACVAR010000396">
    <property type="protein sequence ID" value="CAA6825887.1"/>
    <property type="molecule type" value="Genomic_DNA"/>
</dbReference>
<gene>
    <name evidence="2" type="ORF">HELGO_WM63614</name>
</gene>
<dbReference type="PROSITE" id="PS50104">
    <property type="entry name" value="TIR"/>
    <property type="match status" value="1"/>
</dbReference>